<evidence type="ECO:0000256" key="6">
    <source>
        <dbReference type="ARBA" id="ARBA00047918"/>
    </source>
</evidence>
<sequence length="462" mass="49925">MPADLLSPDAHALAVHLHDRLMPTWEALALPARWTPADLPADLAPLAVDAWRAADVPDVLRERRVELIVAAHDDAAVRHGLKSGADAVVLDLDDVFSPRAGNLRRAYRNFPAYAALPGVFLTRVRPLAHREPRATLNGRAAVAGLLDLAACMTAFRAREVLLYLPKIDSVPEARFWRDALTLAERWLQLPEGRVRVCLQIETLPGLLRAEALLHELRGYAYGLNAGRWDYVFSVVKHLGPHLPAPLPERARLGMNEPSMQAYARQIVSVCAAHGAQAVGGTAAVALTGDPGRDRAALDAVRADKDREAAQGFVAAWAGRTELLGAVRDAFRTPAPPPRPEDHRAAALDLPFAAHVPEEAVRDALGVALAVLGAWLAGVGDVARAGRSEDTATAELARAHLQHWHARGLLDRDAYLHLRREQQPDDAPAARLLDALVLTDTPAAYFPAVAETLFPEAALPDAP</sequence>
<evidence type="ECO:0000256" key="2">
    <source>
        <dbReference type="ARBA" id="ARBA00012636"/>
    </source>
</evidence>
<evidence type="ECO:0000256" key="1">
    <source>
        <dbReference type="ARBA" id="ARBA00006394"/>
    </source>
</evidence>
<reference evidence="9" key="1">
    <citation type="journal article" date="2014" name="Int. J. Syst. Evol. Microbiol.">
        <title>Complete genome sequence of Corynebacterium casei LMG S-19264T (=DSM 44701T), isolated from a smear-ripened cheese.</title>
        <authorList>
            <consortium name="US DOE Joint Genome Institute (JGI-PGF)"/>
            <person name="Walter F."/>
            <person name="Albersmeier A."/>
            <person name="Kalinowski J."/>
            <person name="Ruckert C."/>
        </authorList>
    </citation>
    <scope>NUCLEOTIDE SEQUENCE</scope>
    <source>
        <strain evidence="9">JCM 14371</strain>
    </source>
</reference>
<dbReference type="Gene3D" id="3.20.20.360">
    <property type="entry name" value="Malate synthase, domain 3"/>
    <property type="match status" value="1"/>
</dbReference>
<dbReference type="InterPro" id="IPR046363">
    <property type="entry name" value="MS_N_TIM-barrel_dom"/>
</dbReference>
<dbReference type="GO" id="GO:0005737">
    <property type="term" value="C:cytoplasm"/>
    <property type="evidence" value="ECO:0007669"/>
    <property type="project" value="TreeGrafter"/>
</dbReference>
<evidence type="ECO:0000259" key="8">
    <source>
        <dbReference type="Pfam" id="PF20659"/>
    </source>
</evidence>
<comment type="similarity">
    <text evidence="1">Belongs to the malate synthase family.</text>
</comment>
<comment type="caution">
    <text evidence="9">The sequence shown here is derived from an EMBL/GenBank/DDBJ whole genome shotgun (WGS) entry which is preliminary data.</text>
</comment>
<dbReference type="Proteomes" id="UP000635726">
    <property type="component" value="Unassembled WGS sequence"/>
</dbReference>
<evidence type="ECO:0000256" key="3">
    <source>
        <dbReference type="ARBA" id="ARBA00022435"/>
    </source>
</evidence>
<keyword evidence="3" id="KW-0329">Glyoxylate bypass</keyword>
<dbReference type="PANTHER" id="PTHR42902:SF1">
    <property type="entry name" value="MALATE SYNTHASE 1-RELATED"/>
    <property type="match status" value="1"/>
</dbReference>
<keyword evidence="4" id="KW-0816">Tricarboxylic acid cycle</keyword>
<evidence type="ECO:0000259" key="7">
    <source>
        <dbReference type="Pfam" id="PF01274"/>
    </source>
</evidence>
<dbReference type="Pfam" id="PF20659">
    <property type="entry name" value="MS_C"/>
    <property type="match status" value="1"/>
</dbReference>
<proteinExistence type="inferred from homology"/>
<gene>
    <name evidence="9" type="ORF">GCM10008939_25250</name>
</gene>
<evidence type="ECO:0000256" key="4">
    <source>
        <dbReference type="ARBA" id="ARBA00022532"/>
    </source>
</evidence>
<accession>A0A917URW4</accession>
<evidence type="ECO:0000256" key="5">
    <source>
        <dbReference type="ARBA" id="ARBA00022679"/>
    </source>
</evidence>
<protein>
    <recommendedName>
        <fullName evidence="2">malate synthase</fullName>
        <ecNumber evidence="2">2.3.3.9</ecNumber>
    </recommendedName>
</protein>
<dbReference type="InterPro" id="IPR044856">
    <property type="entry name" value="Malate_synth_C_sf"/>
</dbReference>
<name>A0A917URW4_9DEIO</name>
<dbReference type="GO" id="GO:0006099">
    <property type="term" value="P:tricarboxylic acid cycle"/>
    <property type="evidence" value="ECO:0007669"/>
    <property type="project" value="UniProtKB-KW"/>
</dbReference>
<dbReference type="EMBL" id="BMOE01000008">
    <property type="protein sequence ID" value="GGJ80329.1"/>
    <property type="molecule type" value="Genomic_DNA"/>
</dbReference>
<keyword evidence="5" id="KW-0808">Transferase</keyword>
<dbReference type="InterPro" id="IPR048355">
    <property type="entry name" value="MS_C"/>
</dbReference>
<feature type="domain" description="Malate synthase C-terminal" evidence="8">
    <location>
        <begin position="357"/>
        <end position="408"/>
    </location>
</feature>
<organism evidence="9 10">
    <name type="scientific">Deinococcus aquiradiocola</name>
    <dbReference type="NCBI Taxonomy" id="393059"/>
    <lineage>
        <taxon>Bacteria</taxon>
        <taxon>Thermotogati</taxon>
        <taxon>Deinococcota</taxon>
        <taxon>Deinococci</taxon>
        <taxon>Deinococcales</taxon>
        <taxon>Deinococcaceae</taxon>
        <taxon>Deinococcus</taxon>
    </lineage>
</organism>
<dbReference type="Gene3D" id="1.20.1220.12">
    <property type="entry name" value="Malate synthase, domain III"/>
    <property type="match status" value="1"/>
</dbReference>
<dbReference type="GO" id="GO:0004474">
    <property type="term" value="F:malate synthase activity"/>
    <property type="evidence" value="ECO:0007669"/>
    <property type="project" value="UniProtKB-EC"/>
</dbReference>
<dbReference type="EC" id="2.3.3.9" evidence="2"/>
<dbReference type="SUPFAM" id="SSF51645">
    <property type="entry name" value="Malate synthase G"/>
    <property type="match status" value="1"/>
</dbReference>
<dbReference type="InterPro" id="IPR011076">
    <property type="entry name" value="Malate_synth_sf"/>
</dbReference>
<reference evidence="9" key="2">
    <citation type="submission" date="2020-09" db="EMBL/GenBank/DDBJ databases">
        <authorList>
            <person name="Sun Q."/>
            <person name="Ohkuma M."/>
        </authorList>
    </citation>
    <scope>NUCLEOTIDE SEQUENCE</scope>
    <source>
        <strain evidence="9">JCM 14371</strain>
    </source>
</reference>
<dbReference type="InterPro" id="IPR001465">
    <property type="entry name" value="Malate_synthase_TIM"/>
</dbReference>
<dbReference type="AlphaFoldDB" id="A0A917URW4"/>
<dbReference type="PANTHER" id="PTHR42902">
    <property type="entry name" value="MALATE SYNTHASE"/>
    <property type="match status" value="1"/>
</dbReference>
<dbReference type="InterPro" id="IPR006252">
    <property type="entry name" value="Malate_synthA"/>
</dbReference>
<comment type="catalytic activity">
    <reaction evidence="6">
        <text>glyoxylate + acetyl-CoA + H2O = (S)-malate + CoA + H(+)</text>
        <dbReference type="Rhea" id="RHEA:18181"/>
        <dbReference type="ChEBI" id="CHEBI:15377"/>
        <dbReference type="ChEBI" id="CHEBI:15378"/>
        <dbReference type="ChEBI" id="CHEBI:15589"/>
        <dbReference type="ChEBI" id="CHEBI:36655"/>
        <dbReference type="ChEBI" id="CHEBI:57287"/>
        <dbReference type="ChEBI" id="CHEBI:57288"/>
        <dbReference type="EC" id="2.3.3.9"/>
    </reaction>
</comment>
<dbReference type="Pfam" id="PF01274">
    <property type="entry name" value="MS_TIM-barrel"/>
    <property type="match status" value="1"/>
</dbReference>
<evidence type="ECO:0000313" key="10">
    <source>
        <dbReference type="Proteomes" id="UP000635726"/>
    </source>
</evidence>
<evidence type="ECO:0000313" key="9">
    <source>
        <dbReference type="EMBL" id="GGJ80329.1"/>
    </source>
</evidence>
<dbReference type="RefSeq" id="WP_229670992.1">
    <property type="nucleotide sequence ID" value="NZ_BMOE01000008.1"/>
</dbReference>
<dbReference type="GO" id="GO:0006097">
    <property type="term" value="P:glyoxylate cycle"/>
    <property type="evidence" value="ECO:0007669"/>
    <property type="project" value="UniProtKB-KW"/>
</dbReference>
<keyword evidence="10" id="KW-1185">Reference proteome</keyword>
<feature type="domain" description="Malate synthase TIM barrel" evidence="7">
    <location>
        <begin position="131"/>
        <end position="331"/>
    </location>
</feature>